<reference evidence="1" key="1">
    <citation type="submission" date="2020-04" db="EMBL/GenBank/DDBJ databases">
        <authorList>
            <person name="Chiriac C."/>
            <person name="Salcher M."/>
            <person name="Ghai R."/>
            <person name="Kavagutti S V."/>
        </authorList>
    </citation>
    <scope>NUCLEOTIDE SEQUENCE</scope>
</reference>
<dbReference type="EMBL" id="LR796341">
    <property type="protein sequence ID" value="CAB4137985.1"/>
    <property type="molecule type" value="Genomic_DNA"/>
</dbReference>
<protein>
    <submittedName>
        <fullName evidence="1">Uncharacterized protein</fullName>
    </submittedName>
</protein>
<name>A0A6J5LU46_9CAUD</name>
<sequence>MGFVVYSKRDGEMLRYYDTRSKAQAQVTGHNRKIIIEALKGDEFVKEWALCEWNEYEEIYAQYYNANRWYMLSRSNW</sequence>
<gene>
    <name evidence="1" type="ORF">UFOVP328_178</name>
</gene>
<accession>A0A6J5LU46</accession>
<organism evidence="1">
    <name type="scientific">uncultured Caudovirales phage</name>
    <dbReference type="NCBI Taxonomy" id="2100421"/>
    <lineage>
        <taxon>Viruses</taxon>
        <taxon>Duplodnaviria</taxon>
        <taxon>Heunggongvirae</taxon>
        <taxon>Uroviricota</taxon>
        <taxon>Caudoviricetes</taxon>
        <taxon>Peduoviridae</taxon>
        <taxon>Maltschvirus</taxon>
        <taxon>Maltschvirus maltsch</taxon>
    </lineage>
</organism>
<proteinExistence type="predicted"/>
<evidence type="ECO:0000313" key="1">
    <source>
        <dbReference type="EMBL" id="CAB4137985.1"/>
    </source>
</evidence>